<reference evidence="10 11" key="1">
    <citation type="journal article" date="2020" name="Microbiol. Resour. Announc.">
        <title>Draft Genome Sequence of a Cladosporium Species Isolated from the Mesophotic Ascidian Didemnum maculosum.</title>
        <authorList>
            <person name="Gioti A."/>
            <person name="Siaperas R."/>
            <person name="Nikolaivits E."/>
            <person name="Le Goff G."/>
            <person name="Ouazzani J."/>
            <person name="Kotoulas G."/>
            <person name="Topakas E."/>
        </authorList>
    </citation>
    <scope>NUCLEOTIDE SEQUENCE [LARGE SCALE GENOMIC DNA]</scope>
    <source>
        <strain evidence="10 11">TM138-S3</strain>
    </source>
</reference>
<dbReference type="AlphaFoldDB" id="A0AB34KMI2"/>
<evidence type="ECO:0008006" key="12">
    <source>
        <dbReference type="Google" id="ProtNLM"/>
    </source>
</evidence>
<dbReference type="RefSeq" id="XP_069227345.1">
    <property type="nucleotide sequence ID" value="XM_069375372.1"/>
</dbReference>
<keyword evidence="4 6" id="KW-0472">Membrane</keyword>
<keyword evidence="11" id="KW-1185">Reference proteome</keyword>
<dbReference type="EMBL" id="JAAQHG020000027">
    <property type="protein sequence ID" value="KAL1584239.1"/>
    <property type="molecule type" value="Genomic_DNA"/>
</dbReference>
<dbReference type="GO" id="GO:0016020">
    <property type="term" value="C:membrane"/>
    <property type="evidence" value="ECO:0007669"/>
    <property type="project" value="UniProtKB-SubCell"/>
</dbReference>
<feature type="transmembrane region" description="Helical" evidence="6">
    <location>
        <begin position="206"/>
        <end position="224"/>
    </location>
</feature>
<feature type="transmembrane region" description="Helical" evidence="6">
    <location>
        <begin position="756"/>
        <end position="773"/>
    </location>
</feature>
<feature type="transmembrane region" description="Helical" evidence="6">
    <location>
        <begin position="793"/>
        <end position="819"/>
    </location>
</feature>
<dbReference type="InterPro" id="IPR018820">
    <property type="entry name" value="BRE4-related_DUF2421"/>
</dbReference>
<protein>
    <recommendedName>
        <fullName evidence="12">ER transporter 6TM N-terminal domain-containing protein</fullName>
    </recommendedName>
</protein>
<evidence type="ECO:0000313" key="11">
    <source>
        <dbReference type="Proteomes" id="UP000803884"/>
    </source>
</evidence>
<feature type="transmembrane region" description="Helical" evidence="6">
    <location>
        <begin position="72"/>
        <end position="89"/>
    </location>
</feature>
<feature type="region of interest" description="Disordered" evidence="5">
    <location>
        <begin position="1"/>
        <end position="48"/>
    </location>
</feature>
<organism evidence="10 11">
    <name type="scientific">Cladosporium halotolerans</name>
    <dbReference type="NCBI Taxonomy" id="1052096"/>
    <lineage>
        <taxon>Eukaryota</taxon>
        <taxon>Fungi</taxon>
        <taxon>Dikarya</taxon>
        <taxon>Ascomycota</taxon>
        <taxon>Pezizomycotina</taxon>
        <taxon>Dothideomycetes</taxon>
        <taxon>Dothideomycetidae</taxon>
        <taxon>Cladosporiales</taxon>
        <taxon>Cladosporiaceae</taxon>
        <taxon>Cladosporium</taxon>
    </lineage>
</organism>
<evidence type="ECO:0000256" key="6">
    <source>
        <dbReference type="SAM" id="Phobius"/>
    </source>
</evidence>
<keyword evidence="3 6" id="KW-1133">Transmembrane helix</keyword>
<proteinExistence type="predicted"/>
<dbReference type="GeneID" id="96008210"/>
<evidence type="ECO:0000256" key="2">
    <source>
        <dbReference type="ARBA" id="ARBA00022692"/>
    </source>
</evidence>
<feature type="domain" description="Integral membrane bound transporter" evidence="9">
    <location>
        <begin position="670"/>
        <end position="814"/>
    </location>
</feature>
<comment type="caution">
    <text evidence="10">The sequence shown here is derived from an EMBL/GenBank/DDBJ whole genome shotgun (WGS) entry which is preliminary data.</text>
</comment>
<dbReference type="PANTHER" id="PTHR37994">
    <property type="entry name" value="ARAE_2_N DOMAIN-CONTAINING PROTEIN-RELATED"/>
    <property type="match status" value="1"/>
</dbReference>
<feature type="transmembrane region" description="Helical" evidence="6">
    <location>
        <begin position="706"/>
        <end position="726"/>
    </location>
</feature>
<feature type="transmembrane region" description="Helical" evidence="6">
    <location>
        <begin position="95"/>
        <end position="113"/>
    </location>
</feature>
<feature type="compositionally biased region" description="Basic and acidic residues" evidence="5">
    <location>
        <begin position="36"/>
        <end position="48"/>
    </location>
</feature>
<name>A0AB34KMI2_9PEZI</name>
<evidence type="ECO:0000256" key="3">
    <source>
        <dbReference type="ARBA" id="ARBA00022989"/>
    </source>
</evidence>
<feature type="transmembrane region" description="Helical" evidence="6">
    <location>
        <begin position="244"/>
        <end position="262"/>
    </location>
</feature>
<evidence type="ECO:0000256" key="4">
    <source>
        <dbReference type="ARBA" id="ARBA00023136"/>
    </source>
</evidence>
<dbReference type="Pfam" id="PF10334">
    <property type="entry name" value="BRE4"/>
    <property type="match status" value="1"/>
</dbReference>
<accession>A0AB34KMI2</accession>
<feature type="domain" description="Putative ER transporter 6TM N-terminal" evidence="8">
    <location>
        <begin position="70"/>
        <end position="381"/>
    </location>
</feature>
<evidence type="ECO:0000313" key="10">
    <source>
        <dbReference type="EMBL" id="KAL1584239.1"/>
    </source>
</evidence>
<feature type="transmembrane region" description="Helical" evidence="6">
    <location>
        <begin position="181"/>
        <end position="199"/>
    </location>
</feature>
<comment type="subcellular location">
    <subcellularLocation>
        <location evidence="1">Membrane</location>
        <topology evidence="1">Multi-pass membrane protein</topology>
    </subcellularLocation>
</comment>
<feature type="transmembrane region" description="Helical" evidence="6">
    <location>
        <begin position="732"/>
        <end position="749"/>
    </location>
</feature>
<dbReference type="Proteomes" id="UP000803884">
    <property type="component" value="Unassembled WGS sequence"/>
</dbReference>
<feature type="compositionally biased region" description="Low complexity" evidence="5">
    <location>
        <begin position="25"/>
        <end position="35"/>
    </location>
</feature>
<dbReference type="InterPro" id="IPR049453">
    <property type="entry name" value="Memb_transporter_dom"/>
</dbReference>
<evidence type="ECO:0000259" key="7">
    <source>
        <dbReference type="Pfam" id="PF10334"/>
    </source>
</evidence>
<feature type="region of interest" description="Disordered" evidence="5">
    <location>
        <begin position="1063"/>
        <end position="1085"/>
    </location>
</feature>
<gene>
    <name evidence="10" type="ORF">WHR41_06767</name>
</gene>
<keyword evidence="2 6" id="KW-0812">Transmembrane</keyword>
<evidence type="ECO:0000256" key="1">
    <source>
        <dbReference type="ARBA" id="ARBA00004141"/>
    </source>
</evidence>
<dbReference type="InterPro" id="IPR018823">
    <property type="entry name" value="ArAE_2_N"/>
</dbReference>
<feature type="transmembrane region" description="Helical" evidence="6">
    <location>
        <begin position="125"/>
        <end position="149"/>
    </location>
</feature>
<feature type="transmembrane region" description="Helical" evidence="6">
    <location>
        <begin position="654"/>
        <end position="672"/>
    </location>
</feature>
<evidence type="ECO:0000259" key="9">
    <source>
        <dbReference type="Pfam" id="PF13515"/>
    </source>
</evidence>
<sequence>MSQTVEQDEEKAKPNRPADGGALLNTNTFSGSSNNTKREKDGETKPEKKRTLLERGKGLWAKTGITWPIFKLMFKGALAPTIAVALFQADDFASHFSTVGYLIGITSILSMVIQPRSKFLQTMLVNVVFVCFAAACVTLALYCCVQARIHSGESGAPSQGGAATSGLAAQGAQTAPYNSSAAAVAGIWLMVMVYAMATVRAAKPQFMIPAISGAIIGNVGMVYAPQFSAFVQAEAFIKKLLEAFLTGFGIGTGVCLLIFPLTSRTVVFNDMSAYITALRSALKANMDYVHSLEDNDMFTFGRTDTIRHRIMHSPEAQVVKGKMQALQGAAAKLNTDLPFAKREIALGNLGPGDLQSITKLLRLIMLPMVGLSCISDIFERIAEDRGWVSVPFDDSVPLSGTTLGDLTKRRAVLEWHELMRALREPFQEMADIIDEGLEHAIIDLRLSKQKKTTANDSESKGDRPKPGEAGFAEYLNQRTKSFHGRRQEMLRAWCRVRGIELPDDFFTNPEAMKNFQDPDWLKLDFDPALRARSRRQLYICLYMDYLLWSIGRRVYDLVAFAETARVTGKLQKKRLIVPGSKTLKKWIFSFFQPDADASENHQMEGSDQMTKVHLGSAFSKRKDPMHLPPQNAWERIGERIRKLAQFFSSPESVFGARVAIATMCIAVVAFLHDTQVFYTRNRIFWAQIMTSIGMQPSAGQSLRTSFFRIIGTALFMVAAYICWYIVDGEVPGVIVFYFIFLHIGPWIILKHPPYTTLGVIGPITMTLILGYELQVLKIGVEVAQSNGQAYQPVYLLGPIRLATVIGGLFLGWIWTIFPYPVSEHAELRKSLGSSLYLLANYYSVMHETVRARIRGIEDDPTSKGSVSQRLEKARRTIFGKCNLLLSGMRTRTGFIKFDIPLGGKFPKEKYKTIIEEMQSMLNFMALVSYASTSFQDLQSQPGDSEHQLEWLNTFRKLIGETNVTSQAISSLLTLMSSSVANGQPLPPYLRVPEPFRYTERLDEMDKDLLSVKHIAEPGYASFAVTQLGTKCVIDDLKKLLEDVKDLVGELDFSYHVVSTADSQESEETLTYGANDGTASGAKKTD</sequence>
<evidence type="ECO:0000259" key="8">
    <source>
        <dbReference type="Pfam" id="PF10337"/>
    </source>
</evidence>
<evidence type="ECO:0000256" key="5">
    <source>
        <dbReference type="SAM" id="MobiDB-lite"/>
    </source>
</evidence>
<dbReference type="Pfam" id="PF10337">
    <property type="entry name" value="ArAE_2_N"/>
    <property type="match status" value="1"/>
</dbReference>
<dbReference type="Pfam" id="PF13515">
    <property type="entry name" value="FUSC_2"/>
    <property type="match status" value="1"/>
</dbReference>
<dbReference type="PANTHER" id="PTHR37994:SF4">
    <property type="entry name" value="ER TRANSPORTER 6TM N-TERMINAL DOMAIN-CONTAINING PROTEIN-RELATED"/>
    <property type="match status" value="1"/>
</dbReference>
<feature type="domain" description="DUF2421" evidence="7">
    <location>
        <begin position="818"/>
        <end position="1049"/>
    </location>
</feature>